<sequence>MPDATPQSRSFLDSFAVEYYANNDDDWDRPSAIVITEILCRNYPEKAFEPIDGSSDKIIPLHFAAREGAVGLVKTMVEDLLSHLRRRNPTLEVQDIKGKARQEFLSRKDGSGKTAFVWSLERSRFDVLEFFLQEYPELADIDSIRLIIQKTAIHSQSGEATIDDGQGIQKSPLEGFKLMIEKFITTQENEIWNSIWAEAIESSSLKIIDFLLKESGPEVAEKFVTQNSAELVMKKGSRAIWQHFDYESRQKFVGKPEEKKGLLHLAVEWRNAELVDELIREFPDQVEVEVEAKAEVNSTSMEKKPLKGQKPKNLLYPMQLLAKETTQEAKRNKVAVAIRQRIRDSLLHAMIRSTNEDLGIREIRRILKLSKVDELESQGEKVNKRFKFERVLKYVKCPSLHSHAQATTQPLGIAATLRTDYNEMEIMYNWLQKRGVHQILELSVPDRLFSPQSDDIVEKKHLQELHLYSSGNSSVHEQWYRELPNFPKLTKLCVNVVTDILSLERTREVKTELRKRLNDFNSIMENGRCTKRVRDISVLEYNWEADGGRQTYRRAPEITNDVVGPELGAFIRKYQAITSQKAEVTRTKVAVIDSGIVIVSGNNKKSARAQPFEASSTISNGKSKLRVEEASPERPNASDLIHCVEVGRSFVYTGDEEEEVWWHASEPHGTQMARLICSVDPCCQLYVAKVAETRQRGISPAIVAEAIRWAVQQEVDIISLSLRDIVILCSTNDEGAIARPSTFDRLTLVNNQDILAIAACNQYGRLLESSQDDYSYGFFGHKVHVGQIPFLQSEEHVSGSSVATAIAAGAASLILAFCRLSKNCEIEPGIDWRSRKVRDTFQRMSEGDSIRYVHLKNLCGKGKSLETVDFEATIDNVFK</sequence>
<evidence type="ECO:0000259" key="1">
    <source>
        <dbReference type="Pfam" id="PF00082"/>
    </source>
</evidence>
<dbReference type="InterPro" id="IPR000209">
    <property type="entry name" value="Peptidase_S8/S53_dom"/>
</dbReference>
<dbReference type="OrthoDB" id="3565018at2759"/>
<dbReference type="InterPro" id="IPR036770">
    <property type="entry name" value="Ankyrin_rpt-contain_sf"/>
</dbReference>
<dbReference type="SUPFAM" id="SSF48403">
    <property type="entry name" value="Ankyrin repeat"/>
    <property type="match status" value="1"/>
</dbReference>
<accession>A0A2T4B0Z5</accession>
<reference evidence="3" key="1">
    <citation type="submission" date="2016-07" db="EMBL/GenBank/DDBJ databases">
        <title>Multiple horizontal gene transfer events from other fungi enriched the ability of initially mycotrophic Trichoderma (Ascomycota) to feed on dead plant biomass.</title>
        <authorList>
            <consortium name="DOE Joint Genome Institute"/>
            <person name="Atanasova L."/>
            <person name="Chenthamara K."/>
            <person name="Zhang J."/>
            <person name="Grujic M."/>
            <person name="Henrissat B."/>
            <person name="Kuo A."/>
            <person name="Aerts A."/>
            <person name="Salamov A."/>
            <person name="Lipzen A."/>
            <person name="Labutti K."/>
            <person name="Barry K."/>
            <person name="Miao Y."/>
            <person name="Rahimi M.J."/>
            <person name="Shen Q."/>
            <person name="Grigoriev I.V."/>
            <person name="Kubicek C.P."/>
            <person name="Druzhinina I.S."/>
        </authorList>
    </citation>
    <scope>NUCLEOTIDE SEQUENCE [LARGE SCALE GENOMIC DNA]</scope>
    <source>
        <strain evidence="3">TUCIM 6016</strain>
    </source>
</reference>
<feature type="domain" description="Peptidase S8/S53" evidence="1">
    <location>
        <begin position="587"/>
        <end position="730"/>
    </location>
</feature>
<evidence type="ECO:0000313" key="2">
    <source>
        <dbReference type="EMBL" id="PTB62989.1"/>
    </source>
</evidence>
<dbReference type="EMBL" id="KZ680221">
    <property type="protein sequence ID" value="PTB62989.1"/>
    <property type="molecule type" value="Genomic_DNA"/>
</dbReference>
<dbReference type="Pfam" id="PF00082">
    <property type="entry name" value="Peptidase_S8"/>
    <property type="match status" value="1"/>
</dbReference>
<dbReference type="InterPro" id="IPR036852">
    <property type="entry name" value="Peptidase_S8/S53_dom_sf"/>
</dbReference>
<dbReference type="Gene3D" id="3.40.50.200">
    <property type="entry name" value="Peptidase S8/S53 domain"/>
    <property type="match status" value="1"/>
</dbReference>
<dbReference type="Proteomes" id="UP000241546">
    <property type="component" value="Unassembled WGS sequence"/>
</dbReference>
<name>A0A2T4B0Z5_9HYPO</name>
<dbReference type="SMART" id="SM00248">
    <property type="entry name" value="ANK"/>
    <property type="match status" value="4"/>
</dbReference>
<protein>
    <recommendedName>
        <fullName evidence="1">Peptidase S8/S53 domain-containing protein</fullName>
    </recommendedName>
</protein>
<dbReference type="GO" id="GO:0006508">
    <property type="term" value="P:proteolysis"/>
    <property type="evidence" value="ECO:0007669"/>
    <property type="project" value="InterPro"/>
</dbReference>
<dbReference type="Gene3D" id="1.25.40.20">
    <property type="entry name" value="Ankyrin repeat-containing domain"/>
    <property type="match status" value="1"/>
</dbReference>
<proteinExistence type="predicted"/>
<dbReference type="GO" id="GO:0004252">
    <property type="term" value="F:serine-type endopeptidase activity"/>
    <property type="evidence" value="ECO:0007669"/>
    <property type="project" value="InterPro"/>
</dbReference>
<dbReference type="InterPro" id="IPR002110">
    <property type="entry name" value="Ankyrin_rpt"/>
</dbReference>
<dbReference type="SUPFAM" id="SSF52743">
    <property type="entry name" value="Subtilisin-like"/>
    <property type="match status" value="1"/>
</dbReference>
<dbReference type="AlphaFoldDB" id="A0A2T4B0Z5"/>
<gene>
    <name evidence="2" type="ORF">BBK36DRAFT_1144522</name>
</gene>
<organism evidence="2 3">
    <name type="scientific">Trichoderma citrinoviride</name>
    <dbReference type="NCBI Taxonomy" id="58853"/>
    <lineage>
        <taxon>Eukaryota</taxon>
        <taxon>Fungi</taxon>
        <taxon>Dikarya</taxon>
        <taxon>Ascomycota</taxon>
        <taxon>Pezizomycotina</taxon>
        <taxon>Sordariomycetes</taxon>
        <taxon>Hypocreomycetidae</taxon>
        <taxon>Hypocreales</taxon>
        <taxon>Hypocreaceae</taxon>
        <taxon>Trichoderma</taxon>
    </lineage>
</organism>
<dbReference type="RefSeq" id="XP_024746309.1">
    <property type="nucleotide sequence ID" value="XM_024893683.1"/>
</dbReference>
<dbReference type="GeneID" id="36601801"/>
<evidence type="ECO:0000313" key="3">
    <source>
        <dbReference type="Proteomes" id="UP000241546"/>
    </source>
</evidence>
<keyword evidence="3" id="KW-1185">Reference proteome</keyword>